<organism evidence="3 4">
    <name type="scientific">Aquitalea aquatica</name>
    <dbReference type="NCBI Taxonomy" id="3044273"/>
    <lineage>
        <taxon>Bacteria</taxon>
        <taxon>Pseudomonadati</taxon>
        <taxon>Pseudomonadota</taxon>
        <taxon>Betaproteobacteria</taxon>
        <taxon>Neisseriales</taxon>
        <taxon>Chromobacteriaceae</taxon>
        <taxon>Aquitalea</taxon>
    </lineage>
</organism>
<sequence length="137" mass="14468">MTTAKTVLVLCTGNSCRSQMGEAILNHELAGLVRGISAGTSPQSKVADGAIAALKLAGLPTDGLFPKTVEDVMDQDIDLVVSVCDNAKESCPVFPRPVKRIHVGFHDPHGEPLESFLAVRDDIRARLVPAVRAALGL</sequence>
<dbReference type="PANTHER" id="PTHR43428">
    <property type="entry name" value="ARSENATE REDUCTASE"/>
    <property type="match status" value="1"/>
</dbReference>
<name>A0A838Y553_9NEIS</name>
<dbReference type="CDD" id="cd16345">
    <property type="entry name" value="LMWP_ArsC"/>
    <property type="match status" value="1"/>
</dbReference>
<dbReference type="PANTHER" id="PTHR43428:SF1">
    <property type="entry name" value="ARSENATE REDUCTASE"/>
    <property type="match status" value="1"/>
</dbReference>
<evidence type="ECO:0000313" key="4">
    <source>
        <dbReference type="Proteomes" id="UP000545606"/>
    </source>
</evidence>
<evidence type="ECO:0000256" key="1">
    <source>
        <dbReference type="ARBA" id="ARBA00022849"/>
    </source>
</evidence>
<dbReference type="GO" id="GO:0046685">
    <property type="term" value="P:response to arsenic-containing substance"/>
    <property type="evidence" value="ECO:0007669"/>
    <property type="project" value="UniProtKB-KW"/>
</dbReference>
<dbReference type="InterPro" id="IPR036196">
    <property type="entry name" value="Ptyr_pPase_sf"/>
</dbReference>
<evidence type="ECO:0000259" key="2">
    <source>
        <dbReference type="SMART" id="SM00226"/>
    </source>
</evidence>
<keyword evidence="4" id="KW-1185">Reference proteome</keyword>
<dbReference type="SMART" id="SM00226">
    <property type="entry name" value="LMWPc"/>
    <property type="match status" value="1"/>
</dbReference>
<evidence type="ECO:0000313" key="3">
    <source>
        <dbReference type="EMBL" id="MBA4710573.1"/>
    </source>
</evidence>
<dbReference type="SUPFAM" id="SSF52788">
    <property type="entry name" value="Phosphotyrosine protein phosphatases I"/>
    <property type="match status" value="1"/>
</dbReference>
<dbReference type="AlphaFoldDB" id="A0A838Y553"/>
<dbReference type="Pfam" id="PF01451">
    <property type="entry name" value="LMWPc"/>
    <property type="match status" value="1"/>
</dbReference>
<dbReference type="EMBL" id="JACERN010000043">
    <property type="protein sequence ID" value="MBA4710573.1"/>
    <property type="molecule type" value="Genomic_DNA"/>
</dbReference>
<comment type="caution">
    <text evidence="3">The sequence shown here is derived from an EMBL/GenBank/DDBJ whole genome shotgun (WGS) entry which is preliminary data.</text>
</comment>
<reference evidence="3 4" key="1">
    <citation type="submission" date="2020-07" db="EMBL/GenBank/DDBJ databases">
        <title>Draft genome sequence of violacein-producing bacteria and related species.</title>
        <authorList>
            <person name="Wilson H.S."/>
            <person name="De Leon M.E."/>
        </authorList>
    </citation>
    <scope>NUCLEOTIDE SEQUENCE [LARGE SCALE GENOMIC DNA]</scope>
    <source>
        <strain evidence="3 4">HSC-21Su07</strain>
    </source>
</reference>
<dbReference type="Gene3D" id="3.40.50.2300">
    <property type="match status" value="1"/>
</dbReference>
<dbReference type="Proteomes" id="UP000545606">
    <property type="component" value="Unassembled WGS sequence"/>
</dbReference>
<gene>
    <name evidence="3" type="ORF">H2Z84_19535</name>
</gene>
<dbReference type="RefSeq" id="WP_181837465.1">
    <property type="nucleotide sequence ID" value="NZ_JACERN010000043.1"/>
</dbReference>
<feature type="domain" description="Phosphotyrosine protein phosphatase I" evidence="2">
    <location>
        <begin position="5"/>
        <end position="133"/>
    </location>
</feature>
<keyword evidence="1" id="KW-0059">Arsenical resistance</keyword>
<dbReference type="InterPro" id="IPR023485">
    <property type="entry name" value="Ptyr_pPase"/>
</dbReference>
<accession>A0A838Y553</accession>
<protein>
    <submittedName>
        <fullName evidence="3">Arsenate reductase ArsC</fullName>
    </submittedName>
</protein>
<proteinExistence type="predicted"/>